<proteinExistence type="inferred from homology"/>
<dbReference type="PROSITE" id="PS51006">
    <property type="entry name" value="PABS_2"/>
    <property type="match status" value="1"/>
</dbReference>
<dbReference type="GO" id="GO:0005829">
    <property type="term" value="C:cytosol"/>
    <property type="evidence" value="ECO:0007669"/>
    <property type="project" value="TreeGrafter"/>
</dbReference>
<dbReference type="InterPro" id="IPR001045">
    <property type="entry name" value="Spermi_synthase"/>
</dbReference>
<dbReference type="PANTHER" id="PTHR11558:SF11">
    <property type="entry name" value="SPERMIDINE SYNTHASE"/>
    <property type="match status" value="1"/>
</dbReference>
<accession>A0AA97P6D6</accession>
<gene>
    <name evidence="5" type="ORF">OOU_Y34scaffold00192g61</name>
</gene>
<evidence type="ECO:0000256" key="3">
    <source>
        <dbReference type="PROSITE-ProRule" id="PRU00354"/>
    </source>
</evidence>
<dbReference type="Gene3D" id="3.40.50.150">
    <property type="entry name" value="Vaccinia Virus protein VP39"/>
    <property type="match status" value="1"/>
</dbReference>
<comment type="similarity">
    <text evidence="1">Belongs to the spermidine/spermine synthase family.</text>
</comment>
<dbReference type="AlphaFoldDB" id="A0AA97P6D6"/>
<dbReference type="InterPro" id="IPR030374">
    <property type="entry name" value="PABS"/>
</dbReference>
<feature type="non-terminal residue" evidence="5">
    <location>
        <position position="1"/>
    </location>
</feature>
<dbReference type="Pfam" id="PF01564">
    <property type="entry name" value="Spermine_synth"/>
    <property type="match status" value="1"/>
</dbReference>
<sequence length="121" mass="14169">LYLLLPPQYPRSRFDLVRSLLTSVYIILAENQWLHLPLITKLRKDCKEIFPVAEYAYTTIPTYPSGQIGFMVCSKDPKANLKEPLRSWTQEEELEKCRYYSSDIHKASFVLPNFARKALQD</sequence>
<evidence type="ECO:0000256" key="2">
    <source>
        <dbReference type="ARBA" id="ARBA00022679"/>
    </source>
</evidence>
<comment type="caution">
    <text evidence="3">Lacks conserved residue(s) required for the propagation of feature annotation.</text>
</comment>
<organism evidence="5">
    <name type="scientific">Pyricularia oryzae (strain Y34)</name>
    <name type="common">Rice blast fungus</name>
    <name type="synonym">Magnaporthe oryzae</name>
    <dbReference type="NCBI Taxonomy" id="1143189"/>
    <lineage>
        <taxon>Eukaryota</taxon>
        <taxon>Fungi</taxon>
        <taxon>Dikarya</taxon>
        <taxon>Ascomycota</taxon>
        <taxon>Pezizomycotina</taxon>
        <taxon>Sordariomycetes</taxon>
        <taxon>Sordariomycetidae</taxon>
        <taxon>Magnaporthales</taxon>
        <taxon>Pyriculariaceae</taxon>
        <taxon>Pyricularia</taxon>
    </lineage>
</organism>
<dbReference type="EMBL" id="JH793663">
    <property type="protein sequence ID" value="ELQ42875.1"/>
    <property type="molecule type" value="Genomic_DNA"/>
</dbReference>
<dbReference type="PANTHER" id="PTHR11558">
    <property type="entry name" value="SPERMIDINE/SPERMINE SYNTHASE"/>
    <property type="match status" value="1"/>
</dbReference>
<reference evidence="5" key="1">
    <citation type="journal article" date="2012" name="PLoS Genet.">
        <title>Comparative analysis of the genomes of two field isolates of the rice blast fungus Magnaporthe oryzae.</title>
        <authorList>
            <person name="Xue M."/>
            <person name="Yang J."/>
            <person name="Li Z."/>
            <person name="Hu S."/>
            <person name="Yao N."/>
            <person name="Dean R.A."/>
            <person name="Zhao W."/>
            <person name="Shen M."/>
            <person name="Zhang H."/>
            <person name="Li C."/>
            <person name="Liu L."/>
            <person name="Cao L."/>
            <person name="Xu X."/>
            <person name="Xing Y."/>
            <person name="Hsiang T."/>
            <person name="Zhang Z."/>
            <person name="Xu J.R."/>
            <person name="Peng Y.L."/>
        </authorList>
    </citation>
    <scope>NUCLEOTIDE SEQUENCE</scope>
    <source>
        <strain evidence="5">Y34</strain>
    </source>
</reference>
<evidence type="ECO:0000313" key="5">
    <source>
        <dbReference type="EMBL" id="ELQ42875.1"/>
    </source>
</evidence>
<protein>
    <recommendedName>
        <fullName evidence="4">PABS domain-containing protein</fullName>
    </recommendedName>
</protein>
<dbReference type="InterPro" id="IPR029063">
    <property type="entry name" value="SAM-dependent_MTases_sf"/>
</dbReference>
<evidence type="ECO:0000259" key="4">
    <source>
        <dbReference type="PROSITE" id="PS51006"/>
    </source>
</evidence>
<keyword evidence="2 3" id="KW-0808">Transferase</keyword>
<evidence type="ECO:0000256" key="1">
    <source>
        <dbReference type="ARBA" id="ARBA00007867"/>
    </source>
</evidence>
<dbReference type="GO" id="GO:0004766">
    <property type="term" value="F:spermidine synthase activity"/>
    <property type="evidence" value="ECO:0007669"/>
    <property type="project" value="TreeGrafter"/>
</dbReference>
<feature type="domain" description="PABS" evidence="4">
    <location>
        <begin position="1"/>
        <end position="75"/>
    </location>
</feature>
<dbReference type="SUPFAM" id="SSF53335">
    <property type="entry name" value="S-adenosyl-L-methionine-dependent methyltransferases"/>
    <property type="match status" value="1"/>
</dbReference>
<name>A0AA97P6D6_PYRO3</name>
<dbReference type="Proteomes" id="UP000011086">
    <property type="component" value="Unassembled WGS sequence"/>
</dbReference>
<dbReference type="GO" id="GO:0008295">
    <property type="term" value="P:spermidine biosynthetic process"/>
    <property type="evidence" value="ECO:0007669"/>
    <property type="project" value="TreeGrafter"/>
</dbReference>
<keyword evidence="3" id="KW-0620">Polyamine biosynthesis</keyword>